<dbReference type="AlphaFoldDB" id="A0A8C7RT25"/>
<dbReference type="InterPro" id="IPR003495">
    <property type="entry name" value="CobW/HypB/UreG_nucleotide-bd"/>
</dbReference>
<dbReference type="PANTHER" id="PTHR13748:SF31">
    <property type="entry name" value="ZINC-REGULATED GTPASE METALLOPROTEIN ACTIVATOR 1A-RELATED"/>
    <property type="match status" value="1"/>
</dbReference>
<organism evidence="2 3">
    <name type="scientific">Oncorhynchus mykiss</name>
    <name type="common">Rainbow trout</name>
    <name type="synonym">Salmo gairdneri</name>
    <dbReference type="NCBI Taxonomy" id="8022"/>
    <lineage>
        <taxon>Eukaryota</taxon>
        <taxon>Metazoa</taxon>
        <taxon>Chordata</taxon>
        <taxon>Craniata</taxon>
        <taxon>Vertebrata</taxon>
        <taxon>Euteleostomi</taxon>
        <taxon>Actinopterygii</taxon>
        <taxon>Neopterygii</taxon>
        <taxon>Teleostei</taxon>
        <taxon>Protacanthopterygii</taxon>
        <taxon>Salmoniformes</taxon>
        <taxon>Salmonidae</taxon>
        <taxon>Salmoninae</taxon>
        <taxon>Oncorhynchus</taxon>
    </lineage>
</organism>
<dbReference type="SUPFAM" id="SSF52540">
    <property type="entry name" value="P-loop containing nucleoside triphosphate hydrolases"/>
    <property type="match status" value="1"/>
</dbReference>
<feature type="domain" description="CobW/HypB/UreG nucleotide-binding" evidence="1">
    <location>
        <begin position="19"/>
        <end position="89"/>
    </location>
</feature>
<dbReference type="GeneTree" id="ENSGT00940000164995"/>
<dbReference type="Pfam" id="PF02492">
    <property type="entry name" value="cobW"/>
    <property type="match status" value="1"/>
</dbReference>
<name>A0A8C7RT25_ONCMY</name>
<dbReference type="Gene3D" id="3.40.50.300">
    <property type="entry name" value="P-loop containing nucleotide triphosphate hydrolases"/>
    <property type="match status" value="1"/>
</dbReference>
<sequence length="104" mass="11467">MTAQSSPYQESLSPGMQIPVTIITGYLGVGKTTLLNYILTEQHNKIIAVILNEFGEGGALEKSLAVSHAGELYEEWLELRNGCLCCSGKYAYSNDKKYCHFTSQ</sequence>
<dbReference type="Proteomes" id="UP000694395">
    <property type="component" value="Chromosome 6"/>
</dbReference>
<dbReference type="Ensembl" id="ENSOMYT00000063206.2">
    <property type="protein sequence ID" value="ENSOMYP00000058065.2"/>
    <property type="gene ID" value="ENSOMYG00000026795.2"/>
</dbReference>
<reference evidence="2" key="3">
    <citation type="submission" date="2025-09" db="UniProtKB">
        <authorList>
            <consortium name="Ensembl"/>
        </authorList>
    </citation>
    <scope>IDENTIFICATION</scope>
</reference>
<evidence type="ECO:0000313" key="2">
    <source>
        <dbReference type="Ensembl" id="ENSOMYP00000058065.2"/>
    </source>
</evidence>
<dbReference type="InterPro" id="IPR051316">
    <property type="entry name" value="Zinc-reg_GTPase_activator"/>
</dbReference>
<keyword evidence="3" id="KW-1185">Reference proteome</keyword>
<dbReference type="InterPro" id="IPR027417">
    <property type="entry name" value="P-loop_NTPase"/>
</dbReference>
<dbReference type="PANTHER" id="PTHR13748">
    <property type="entry name" value="COBW-RELATED"/>
    <property type="match status" value="1"/>
</dbReference>
<reference evidence="2" key="2">
    <citation type="submission" date="2025-08" db="UniProtKB">
        <authorList>
            <consortium name="Ensembl"/>
        </authorList>
    </citation>
    <scope>IDENTIFICATION</scope>
</reference>
<evidence type="ECO:0000313" key="3">
    <source>
        <dbReference type="Proteomes" id="UP000694395"/>
    </source>
</evidence>
<evidence type="ECO:0000259" key="1">
    <source>
        <dbReference type="Pfam" id="PF02492"/>
    </source>
</evidence>
<dbReference type="GO" id="GO:0005737">
    <property type="term" value="C:cytoplasm"/>
    <property type="evidence" value="ECO:0007669"/>
    <property type="project" value="TreeGrafter"/>
</dbReference>
<proteinExistence type="predicted"/>
<reference evidence="2" key="1">
    <citation type="submission" date="2020-07" db="EMBL/GenBank/DDBJ databases">
        <title>A long reads based de novo assembly of the rainbow trout Arlee double haploid line genome.</title>
        <authorList>
            <person name="Gao G."/>
            <person name="Palti Y."/>
        </authorList>
    </citation>
    <scope>NUCLEOTIDE SEQUENCE [LARGE SCALE GENOMIC DNA]</scope>
</reference>
<protein>
    <recommendedName>
        <fullName evidence="1">CobW/HypB/UreG nucleotide-binding domain-containing protein</fullName>
    </recommendedName>
</protein>
<accession>A0A8C7RT25</accession>